<dbReference type="InterPro" id="IPR011013">
    <property type="entry name" value="Gal_mutarotase_sf_dom"/>
</dbReference>
<protein>
    <recommendedName>
        <fullName evidence="4 8">Beta-galactosidase</fullName>
        <ecNumber evidence="3 8">3.2.1.23</ecNumber>
    </recommendedName>
    <alternativeName>
        <fullName evidence="7 8">Lactase</fullName>
    </alternativeName>
</protein>
<dbReference type="Proteomes" id="UP000676456">
    <property type="component" value="Unassembled WGS sequence"/>
</dbReference>
<dbReference type="InterPro" id="IPR023230">
    <property type="entry name" value="Glyco_hydro_2_CS"/>
</dbReference>
<evidence type="ECO:0000256" key="6">
    <source>
        <dbReference type="ARBA" id="ARBA00023295"/>
    </source>
</evidence>
<evidence type="ECO:0000256" key="8">
    <source>
        <dbReference type="RuleBase" id="RU361154"/>
    </source>
</evidence>
<name>A0A942Z6K2_9BACI</name>
<comment type="caution">
    <text evidence="10">The sequence shown here is derived from an EMBL/GenBank/DDBJ whole genome shotgun (WGS) entry which is preliminary data.</text>
</comment>
<dbReference type="Gene3D" id="2.70.98.10">
    <property type="match status" value="1"/>
</dbReference>
<dbReference type="Pfam" id="PF02929">
    <property type="entry name" value="Bgal_small_N"/>
    <property type="match status" value="1"/>
</dbReference>
<keyword evidence="5 8" id="KW-0378">Hydrolase</keyword>
<dbReference type="PROSITE" id="PS00719">
    <property type="entry name" value="GLYCOSYL_HYDROL_F2_1"/>
    <property type="match status" value="1"/>
</dbReference>
<dbReference type="FunFam" id="2.60.40.10:FF:000680">
    <property type="entry name" value="Beta-galactosidase"/>
    <property type="match status" value="1"/>
</dbReference>
<evidence type="ECO:0000256" key="4">
    <source>
        <dbReference type="ARBA" id="ARBA00013303"/>
    </source>
</evidence>
<dbReference type="Pfam" id="PF16353">
    <property type="entry name" value="LacZ_4"/>
    <property type="match status" value="1"/>
</dbReference>
<evidence type="ECO:0000256" key="1">
    <source>
        <dbReference type="ARBA" id="ARBA00001412"/>
    </source>
</evidence>
<dbReference type="SUPFAM" id="SSF51445">
    <property type="entry name" value="(Trans)glycosidases"/>
    <property type="match status" value="1"/>
</dbReference>
<dbReference type="InterPro" id="IPR017853">
    <property type="entry name" value="GH"/>
</dbReference>
<dbReference type="InterPro" id="IPR032312">
    <property type="entry name" value="LacZ_4"/>
</dbReference>
<dbReference type="InterPro" id="IPR014718">
    <property type="entry name" value="GH-type_carb-bd"/>
</dbReference>
<dbReference type="InterPro" id="IPR050347">
    <property type="entry name" value="Bact_Beta-galactosidase"/>
</dbReference>
<dbReference type="FunFam" id="3.20.20.80:FF:000018">
    <property type="entry name" value="Beta-galactosidase"/>
    <property type="match status" value="1"/>
</dbReference>
<dbReference type="GO" id="GO:0005990">
    <property type="term" value="P:lactose catabolic process"/>
    <property type="evidence" value="ECO:0007669"/>
    <property type="project" value="TreeGrafter"/>
</dbReference>
<reference evidence="10 11" key="1">
    <citation type="submission" date="2021-05" db="EMBL/GenBank/DDBJ databases">
        <title>Novel Bacillus species.</title>
        <authorList>
            <person name="Liu G."/>
        </authorList>
    </citation>
    <scope>NUCLEOTIDE SEQUENCE [LARGE SCALE GENOMIC DNA]</scope>
    <source>
        <strain evidence="10 11">FJAT-49682</strain>
    </source>
</reference>
<dbReference type="Gene3D" id="2.60.120.260">
    <property type="entry name" value="Galactose-binding domain-like"/>
    <property type="match status" value="1"/>
</dbReference>
<gene>
    <name evidence="10" type="ORF">KHA91_15525</name>
</gene>
<feature type="domain" description="Beta galactosidase small chain/" evidence="9">
    <location>
        <begin position="745"/>
        <end position="1026"/>
    </location>
</feature>
<evidence type="ECO:0000256" key="7">
    <source>
        <dbReference type="ARBA" id="ARBA00032230"/>
    </source>
</evidence>
<keyword evidence="11" id="KW-1185">Reference proteome</keyword>
<dbReference type="Pfam" id="PF02837">
    <property type="entry name" value="Glyco_hydro_2_N"/>
    <property type="match status" value="1"/>
</dbReference>
<dbReference type="InterPro" id="IPR013783">
    <property type="entry name" value="Ig-like_fold"/>
</dbReference>
<dbReference type="InterPro" id="IPR004199">
    <property type="entry name" value="B-gal_small/dom_5"/>
</dbReference>
<accession>A0A942Z6K2</accession>
<dbReference type="InterPro" id="IPR023232">
    <property type="entry name" value="Glyco_hydro_2_AS"/>
</dbReference>
<evidence type="ECO:0000256" key="5">
    <source>
        <dbReference type="ARBA" id="ARBA00022801"/>
    </source>
</evidence>
<dbReference type="Gene3D" id="2.60.40.10">
    <property type="entry name" value="Immunoglobulins"/>
    <property type="match status" value="2"/>
</dbReference>
<dbReference type="InterPro" id="IPR036156">
    <property type="entry name" value="Beta-gal/glucu_dom_sf"/>
</dbReference>
<organism evidence="10 11">
    <name type="scientific">Lederbergia citrea</name>
    <dbReference type="NCBI Taxonomy" id="2833581"/>
    <lineage>
        <taxon>Bacteria</taxon>
        <taxon>Bacillati</taxon>
        <taxon>Bacillota</taxon>
        <taxon>Bacilli</taxon>
        <taxon>Bacillales</taxon>
        <taxon>Bacillaceae</taxon>
        <taxon>Lederbergia</taxon>
    </lineage>
</organism>
<evidence type="ECO:0000259" key="9">
    <source>
        <dbReference type="SMART" id="SM01038"/>
    </source>
</evidence>
<comment type="similarity">
    <text evidence="2 8">Belongs to the glycosyl hydrolase 2 family.</text>
</comment>
<dbReference type="SUPFAM" id="SSF74650">
    <property type="entry name" value="Galactose mutarotase-like"/>
    <property type="match status" value="1"/>
</dbReference>
<dbReference type="InterPro" id="IPR006103">
    <property type="entry name" value="Glyco_hydro_2_cat"/>
</dbReference>
<dbReference type="Pfam" id="PF00703">
    <property type="entry name" value="Glyco_hydro_2"/>
    <property type="match status" value="1"/>
</dbReference>
<dbReference type="PROSITE" id="PS00608">
    <property type="entry name" value="GLYCOSYL_HYDROL_F2_2"/>
    <property type="match status" value="1"/>
</dbReference>
<dbReference type="GO" id="GO:0030246">
    <property type="term" value="F:carbohydrate binding"/>
    <property type="evidence" value="ECO:0007669"/>
    <property type="project" value="InterPro"/>
</dbReference>
<dbReference type="Gene3D" id="3.20.20.80">
    <property type="entry name" value="Glycosidases"/>
    <property type="match status" value="1"/>
</dbReference>
<dbReference type="Pfam" id="PF02836">
    <property type="entry name" value="Glyco_hydro_2_C"/>
    <property type="match status" value="1"/>
</dbReference>
<dbReference type="EMBL" id="JAGYPN010000003">
    <property type="protein sequence ID" value="MBS4224131.1"/>
    <property type="molecule type" value="Genomic_DNA"/>
</dbReference>
<evidence type="ECO:0000256" key="2">
    <source>
        <dbReference type="ARBA" id="ARBA00007401"/>
    </source>
</evidence>
<dbReference type="PANTHER" id="PTHR46323">
    <property type="entry name" value="BETA-GALACTOSIDASE"/>
    <property type="match status" value="1"/>
</dbReference>
<dbReference type="InterPro" id="IPR006104">
    <property type="entry name" value="Glyco_hydro_2_N"/>
</dbReference>
<dbReference type="SMART" id="SM01038">
    <property type="entry name" value="Bgal_small_N"/>
    <property type="match status" value="1"/>
</dbReference>
<dbReference type="GO" id="GO:0009341">
    <property type="term" value="C:beta-galactosidase complex"/>
    <property type="evidence" value="ECO:0007669"/>
    <property type="project" value="InterPro"/>
</dbReference>
<dbReference type="AlphaFoldDB" id="A0A942Z6K2"/>
<evidence type="ECO:0000313" key="10">
    <source>
        <dbReference type="EMBL" id="MBS4224131.1"/>
    </source>
</evidence>
<evidence type="ECO:0000256" key="3">
    <source>
        <dbReference type="ARBA" id="ARBA00012756"/>
    </source>
</evidence>
<sequence length="1028" mass="118044">MMKDYESLSVLQRNRVQDRAYFMSYRNEQDAITYERERSHGFMLLNGLWKFHYAETPELAPESFEQEDFDVSEWDDLKVPSSWQMHGYGRPHYTNVQYPFPVDPPHIPSENPTGSYRREFYVAKELLQEQMYLRFEGVDSAFHVWINGKFVGYSTGSRVPAEFDVTPFLREGKNTISVRVYQWSATTYIEDQDMWWLSGIFRDVYLVAKPKVHVFDFFVKTTFDASYTDANLDVEAVIQSHVEKAGSHKVDVQLFDGNFQEVATASQDVNSENQIAIQIPVAAPNKWTAETPYLYHLLITLKNENDEVMEVIPAKVGFRQVELKDGLIQVNGVPIMFKGVNRHDHHPDLGRAVPIEWMIKDIKLMKEHNINAVRTAHYPNDPRFYDLCNEYGLYVIDEADLECHGFVFTDNMHQLSQDPEWKEAYVDRMRRMVERDKNHPSIIIWSLGNESGFGENHIEMAQWAKQKDPTRLVHYEGETRDILTKSNNNPQVLHEAADMFSTMYSSVELMDQLGSRTDLQQPHILCEFAHAMGNGPGGFKEYFETFYKHKRLQGGFVWEWLDHGIRQFTPDGEEYFAYGGDFGEPFHDSNFVMDGMVMADRTPSPALIEYKKVIEPVKVEVENLEEGLVRVLNQYDFIDLTHLELSWSVVSNGEILDSGTLESPKVLPGESVEVKIPFTLPNLIKIQSDVWLNIEFRQATATKWANAGHEVAWAQFELPVQVNQAASEIKVCSPLSVNEEGKNLVVQGDDFQLVFNRAYGVINSWKQQGIELLEEGPRLNVWRAPTDNDILGIEDEFGVQKEEKDWKLHGVHLMQHRVKAVEYDLSPNKDTLTISVNTRFAPPALAWGFDITYTYTITADGTIKINVLSEKTGKSSRTLPKIGLQMKLKNQFDQVQWYGRGPGESYADSKLANRFGIWSKTVDEMYTTYAVPQENGNRSDVRWAKVTDKSGVGLLTEGENFNFSVHHFTTENIETARHPYDLVKQDYIVFNVDHKQQGLGSASCGPGVLEQYQLKNESFGFTTIFKGI</sequence>
<dbReference type="PRINTS" id="PR00132">
    <property type="entry name" value="GLHYDRLASE2"/>
</dbReference>
<comment type="catalytic activity">
    <reaction evidence="1 8">
        <text>Hydrolysis of terminal non-reducing beta-D-galactose residues in beta-D-galactosides.</text>
        <dbReference type="EC" id="3.2.1.23"/>
    </reaction>
</comment>
<evidence type="ECO:0000313" key="11">
    <source>
        <dbReference type="Proteomes" id="UP000676456"/>
    </source>
</evidence>
<dbReference type="InterPro" id="IPR006102">
    <property type="entry name" value="Ig-like_GH2"/>
</dbReference>
<dbReference type="GO" id="GO:0004565">
    <property type="term" value="F:beta-galactosidase activity"/>
    <property type="evidence" value="ECO:0007669"/>
    <property type="project" value="UniProtKB-EC"/>
</dbReference>
<dbReference type="SUPFAM" id="SSF49303">
    <property type="entry name" value="beta-Galactosidase/glucuronidase domain"/>
    <property type="match status" value="2"/>
</dbReference>
<keyword evidence="6 8" id="KW-0326">Glycosidase</keyword>
<proteinExistence type="inferred from homology"/>
<dbReference type="PANTHER" id="PTHR46323:SF2">
    <property type="entry name" value="BETA-GALACTOSIDASE"/>
    <property type="match status" value="1"/>
</dbReference>
<dbReference type="InterPro" id="IPR006101">
    <property type="entry name" value="Glyco_hydro_2"/>
</dbReference>
<dbReference type="SUPFAM" id="SSF49785">
    <property type="entry name" value="Galactose-binding domain-like"/>
    <property type="match status" value="1"/>
</dbReference>
<dbReference type="InterPro" id="IPR008979">
    <property type="entry name" value="Galactose-bd-like_sf"/>
</dbReference>
<dbReference type="EC" id="3.2.1.23" evidence="3 8"/>